<gene>
    <name evidence="1" type="ORF">A3D01_04090</name>
</gene>
<dbReference type="STRING" id="1802505.A3D01_04090"/>
<evidence type="ECO:0000313" key="1">
    <source>
        <dbReference type="EMBL" id="OGM34678.1"/>
    </source>
</evidence>
<dbReference type="AlphaFoldDB" id="A0A1F7Z6Y6"/>
<name>A0A1F7Z6Y6_9BACT</name>
<proteinExistence type="predicted"/>
<reference evidence="1 2" key="1">
    <citation type="journal article" date="2016" name="Nat. Commun.">
        <title>Thousands of microbial genomes shed light on interconnected biogeochemical processes in an aquifer system.</title>
        <authorList>
            <person name="Anantharaman K."/>
            <person name="Brown C.T."/>
            <person name="Hug L.A."/>
            <person name="Sharon I."/>
            <person name="Castelle C.J."/>
            <person name="Probst A.J."/>
            <person name="Thomas B.C."/>
            <person name="Singh A."/>
            <person name="Wilkins M.J."/>
            <person name="Karaoz U."/>
            <person name="Brodie E.L."/>
            <person name="Williams K.H."/>
            <person name="Hubbard S.S."/>
            <person name="Banfield J.F."/>
        </authorList>
    </citation>
    <scope>NUCLEOTIDE SEQUENCE [LARGE SCALE GENOMIC DNA]</scope>
</reference>
<dbReference type="Proteomes" id="UP000177169">
    <property type="component" value="Unassembled WGS sequence"/>
</dbReference>
<protein>
    <submittedName>
        <fullName evidence="1">Uncharacterized protein</fullName>
    </submittedName>
</protein>
<accession>A0A1F7Z6Y6</accession>
<dbReference type="EMBL" id="MGGR01000003">
    <property type="protein sequence ID" value="OGM34678.1"/>
    <property type="molecule type" value="Genomic_DNA"/>
</dbReference>
<evidence type="ECO:0000313" key="2">
    <source>
        <dbReference type="Proteomes" id="UP000177169"/>
    </source>
</evidence>
<organism evidence="1 2">
    <name type="scientific">Candidatus Woesebacteria bacterium RIFCSPHIGHO2_02_FULL_39_13</name>
    <dbReference type="NCBI Taxonomy" id="1802505"/>
    <lineage>
        <taxon>Bacteria</taxon>
        <taxon>Candidatus Woeseibacteriota</taxon>
    </lineage>
</organism>
<comment type="caution">
    <text evidence="1">The sequence shown here is derived from an EMBL/GenBank/DDBJ whole genome shotgun (WGS) entry which is preliminary data.</text>
</comment>
<sequence>MKLRERKVTKAEVEFWLKVLRTLKGAGADLNRSIEIIGNKLKEFDKKFLNHSRNALGRHTWIFLSFDSFDSA</sequence>